<dbReference type="Pfam" id="PF12146">
    <property type="entry name" value="Hydrolase_4"/>
    <property type="match status" value="1"/>
</dbReference>
<organism evidence="2 3">
    <name type="scientific">Exophiala viscosa</name>
    <dbReference type="NCBI Taxonomy" id="2486360"/>
    <lineage>
        <taxon>Eukaryota</taxon>
        <taxon>Fungi</taxon>
        <taxon>Dikarya</taxon>
        <taxon>Ascomycota</taxon>
        <taxon>Pezizomycotina</taxon>
        <taxon>Eurotiomycetes</taxon>
        <taxon>Chaetothyriomycetidae</taxon>
        <taxon>Chaetothyriales</taxon>
        <taxon>Herpotrichiellaceae</taxon>
        <taxon>Exophiala</taxon>
    </lineage>
</organism>
<dbReference type="EMBL" id="MU404356">
    <property type="protein sequence ID" value="KAI1611224.1"/>
    <property type="molecule type" value="Genomic_DNA"/>
</dbReference>
<name>A0AAN6DTU9_9EURO</name>
<dbReference type="AlphaFoldDB" id="A0AAN6DTU9"/>
<protein>
    <submittedName>
        <fullName evidence="2">Alpha/Beta hydrolase protein</fullName>
    </submittedName>
</protein>
<dbReference type="Gene3D" id="3.40.50.1820">
    <property type="entry name" value="alpha/beta hydrolase"/>
    <property type="match status" value="1"/>
</dbReference>
<comment type="caution">
    <text evidence="2">The sequence shown here is derived from an EMBL/GenBank/DDBJ whole genome shotgun (WGS) entry which is preliminary data.</text>
</comment>
<proteinExistence type="predicted"/>
<evidence type="ECO:0000313" key="3">
    <source>
        <dbReference type="Proteomes" id="UP001203852"/>
    </source>
</evidence>
<evidence type="ECO:0000313" key="2">
    <source>
        <dbReference type="EMBL" id="KAI1611224.1"/>
    </source>
</evidence>
<dbReference type="InterPro" id="IPR022742">
    <property type="entry name" value="Hydrolase_4"/>
</dbReference>
<dbReference type="InterPro" id="IPR029058">
    <property type="entry name" value="AB_hydrolase_fold"/>
</dbReference>
<sequence>MAKLPWEHTPPYPQLDLNKAQEQGLLTLPHGIQIWHAIFGVPLKETLAAGTLRVVLLTGGISHSGHYGYQVDHLSPKHTVICFDHRGHGRTPLGDDTWITYDKLTTDLLALLDVYQIPKAALVSRVDRIFAFGGIDDCDKNEGDAIDELDSVKEYFNMSQKEWLKLNPGQDDNNNFMPYYKLWKREPKWTSETFKDVPVRGEDNEAPIVWVAAADHDDWMPDHVTARVRGLLRIRAT</sequence>
<keyword evidence="3" id="KW-1185">Reference proteome</keyword>
<reference evidence="2" key="1">
    <citation type="journal article" date="2022" name="bioRxiv">
        <title>Deciphering the potential niche of two novel black yeast fungi from a biological soil crust based on their genomes, phenotypes, and melanin regulation.</title>
        <authorList>
            <consortium name="DOE Joint Genome Institute"/>
            <person name="Carr E.C."/>
            <person name="Barton Q."/>
            <person name="Grambo S."/>
            <person name="Sullivan M."/>
            <person name="Renfro C.M."/>
            <person name="Kuo A."/>
            <person name="Pangilinan J."/>
            <person name="Lipzen A."/>
            <person name="Keymanesh K."/>
            <person name="Savage E."/>
            <person name="Barry K."/>
            <person name="Grigoriev I.V."/>
            <person name="Riekhof W.R."/>
            <person name="Harris S.S."/>
        </authorList>
    </citation>
    <scope>NUCLEOTIDE SEQUENCE</scope>
    <source>
        <strain evidence="2">JF 03-4F</strain>
    </source>
</reference>
<accession>A0AAN6DTU9</accession>
<evidence type="ECO:0000259" key="1">
    <source>
        <dbReference type="Pfam" id="PF12146"/>
    </source>
</evidence>
<dbReference type="SUPFAM" id="SSF53474">
    <property type="entry name" value="alpha/beta-Hydrolases"/>
    <property type="match status" value="1"/>
</dbReference>
<dbReference type="Proteomes" id="UP001203852">
    <property type="component" value="Unassembled WGS sequence"/>
</dbReference>
<gene>
    <name evidence="2" type="ORF">EDD36DRAFT_489351</name>
</gene>
<feature type="domain" description="Serine aminopeptidase S33" evidence="1">
    <location>
        <begin position="54"/>
        <end position="115"/>
    </location>
</feature>
<keyword evidence="2" id="KW-0378">Hydrolase</keyword>
<dbReference type="GO" id="GO:0016787">
    <property type="term" value="F:hydrolase activity"/>
    <property type="evidence" value="ECO:0007669"/>
    <property type="project" value="UniProtKB-KW"/>
</dbReference>